<proteinExistence type="predicted"/>
<evidence type="ECO:0000256" key="1">
    <source>
        <dbReference type="SAM" id="SignalP"/>
    </source>
</evidence>
<organism evidence="2 3">
    <name type="scientific">Microbispora siamensis</name>
    <dbReference type="NCBI Taxonomy" id="564413"/>
    <lineage>
        <taxon>Bacteria</taxon>
        <taxon>Bacillati</taxon>
        <taxon>Actinomycetota</taxon>
        <taxon>Actinomycetes</taxon>
        <taxon>Streptosporangiales</taxon>
        <taxon>Streptosporangiaceae</taxon>
        <taxon>Microbispora</taxon>
    </lineage>
</organism>
<gene>
    <name evidence="2" type="ORF">Msi02_61030</name>
</gene>
<dbReference type="RefSeq" id="WP_204051376.1">
    <property type="nucleotide sequence ID" value="NZ_BOOF01000039.1"/>
</dbReference>
<protein>
    <submittedName>
        <fullName evidence="2">Uncharacterized protein</fullName>
    </submittedName>
</protein>
<accession>A0ABQ4GV33</accession>
<evidence type="ECO:0000313" key="2">
    <source>
        <dbReference type="EMBL" id="GIH65286.1"/>
    </source>
</evidence>
<dbReference type="Proteomes" id="UP000660454">
    <property type="component" value="Unassembled WGS sequence"/>
</dbReference>
<keyword evidence="1" id="KW-0732">Signal</keyword>
<reference evidence="2 3" key="1">
    <citation type="submission" date="2021-01" db="EMBL/GenBank/DDBJ databases">
        <title>Whole genome shotgun sequence of Microbispora siamensis NBRC 104113.</title>
        <authorList>
            <person name="Komaki H."/>
            <person name="Tamura T."/>
        </authorList>
    </citation>
    <scope>NUCLEOTIDE SEQUENCE [LARGE SCALE GENOMIC DNA]</scope>
    <source>
        <strain evidence="2 3">NBRC 104113</strain>
    </source>
</reference>
<dbReference type="EMBL" id="BOOF01000039">
    <property type="protein sequence ID" value="GIH65286.1"/>
    <property type="molecule type" value="Genomic_DNA"/>
</dbReference>
<comment type="caution">
    <text evidence="2">The sequence shown here is derived from an EMBL/GenBank/DDBJ whole genome shotgun (WGS) entry which is preliminary data.</text>
</comment>
<evidence type="ECO:0000313" key="3">
    <source>
        <dbReference type="Proteomes" id="UP000660454"/>
    </source>
</evidence>
<feature type="chain" id="PRO_5047244216" evidence="1">
    <location>
        <begin position="31"/>
        <end position="156"/>
    </location>
</feature>
<sequence length="156" mass="16757">MLVRSKSGFLLSLAGLLGSLALAGATPANAAAAEAGIGLTLYVWDVDEEGTWSNGDEVFISVVHNGFTQRLAPTKGTIDVNESDEGQQVAIPSANPLKFPLGDRVTIQVWEDDVSGDDLLAEARDVPVECNRPFSGFTEITKQKYYKYSFDGKIVC</sequence>
<feature type="signal peptide" evidence="1">
    <location>
        <begin position="1"/>
        <end position="30"/>
    </location>
</feature>
<name>A0ABQ4GV33_9ACTN</name>
<keyword evidence="3" id="KW-1185">Reference proteome</keyword>